<dbReference type="EMBL" id="FWFS01000001">
    <property type="protein sequence ID" value="SLN14699.1"/>
    <property type="molecule type" value="Genomic_DNA"/>
</dbReference>
<sequence>MKQIFARMTRGAVVVALVALSGCIDAEVGMEFETGNRIVARMDMLMERQLFDMAGEAPDTACAQGRWNLTDSYFSCSGERVLTMAEATKPAPIQTQRATIDPAQAVQVEQLSPTQARVTVDFARILSERPEVLMPPASGDMRATIHQRLLGHAFVFQVRGSRVVQTSGEISADGRSARYTFPAERLLDRAGTPIAPFVTVIEFPPA</sequence>
<name>A0A1Y5RD31_9RHOB</name>
<reference evidence="2 3" key="1">
    <citation type="submission" date="2017-03" db="EMBL/GenBank/DDBJ databases">
        <authorList>
            <person name="Afonso C.L."/>
            <person name="Miller P.J."/>
            <person name="Scott M.A."/>
            <person name="Spackman E."/>
            <person name="Goraichik I."/>
            <person name="Dimitrov K.M."/>
            <person name="Suarez D.L."/>
            <person name="Swayne D.E."/>
        </authorList>
    </citation>
    <scope>NUCLEOTIDE SEQUENCE [LARGE SCALE GENOMIC DNA]</scope>
    <source>
        <strain evidence="2 3">CECT 8620</strain>
    </source>
</reference>
<dbReference type="RefSeq" id="WP_085834986.1">
    <property type="nucleotide sequence ID" value="NZ_FWFS01000001.1"/>
</dbReference>
<protein>
    <recommendedName>
        <fullName evidence="4">Lipoprotein</fullName>
    </recommendedName>
</protein>
<gene>
    <name evidence="2" type="ORF">AQS8620_00239</name>
</gene>
<evidence type="ECO:0000313" key="2">
    <source>
        <dbReference type="EMBL" id="SLN14699.1"/>
    </source>
</evidence>
<proteinExistence type="predicted"/>
<dbReference type="AlphaFoldDB" id="A0A1Y5RD31"/>
<keyword evidence="1" id="KW-0732">Signal</keyword>
<dbReference type="PROSITE" id="PS51257">
    <property type="entry name" value="PROKAR_LIPOPROTEIN"/>
    <property type="match status" value="1"/>
</dbReference>
<feature type="signal peptide" evidence="1">
    <location>
        <begin position="1"/>
        <end position="26"/>
    </location>
</feature>
<dbReference type="OrthoDB" id="7845835at2"/>
<evidence type="ECO:0000313" key="3">
    <source>
        <dbReference type="Proteomes" id="UP000193862"/>
    </source>
</evidence>
<organism evidence="2 3">
    <name type="scientific">Aquimixticola soesokkakensis</name>
    <dbReference type="NCBI Taxonomy" id="1519096"/>
    <lineage>
        <taxon>Bacteria</taxon>
        <taxon>Pseudomonadati</taxon>
        <taxon>Pseudomonadota</taxon>
        <taxon>Alphaproteobacteria</taxon>
        <taxon>Rhodobacterales</taxon>
        <taxon>Paracoccaceae</taxon>
        <taxon>Aquimixticola</taxon>
    </lineage>
</organism>
<accession>A0A1Y5RD31</accession>
<feature type="chain" id="PRO_5012373468" description="Lipoprotein" evidence="1">
    <location>
        <begin position="27"/>
        <end position="206"/>
    </location>
</feature>
<evidence type="ECO:0000256" key="1">
    <source>
        <dbReference type="SAM" id="SignalP"/>
    </source>
</evidence>
<keyword evidence="3" id="KW-1185">Reference proteome</keyword>
<dbReference type="Proteomes" id="UP000193862">
    <property type="component" value="Unassembled WGS sequence"/>
</dbReference>
<evidence type="ECO:0008006" key="4">
    <source>
        <dbReference type="Google" id="ProtNLM"/>
    </source>
</evidence>